<dbReference type="Gene3D" id="3.10.129.10">
    <property type="entry name" value="Hotdog Thioesterase"/>
    <property type="match status" value="1"/>
</dbReference>
<dbReference type="PANTHER" id="PTHR43664">
    <property type="entry name" value="MONOAMINE OXIDASE-RELATED"/>
    <property type="match status" value="1"/>
</dbReference>
<proteinExistence type="predicted"/>
<accession>A0A6G1X9V1</accession>
<reference evidence="2 3" key="1">
    <citation type="submission" date="2019-11" db="EMBL/GenBank/DDBJ databases">
        <authorList>
            <person name="Li J."/>
        </authorList>
    </citation>
    <scope>NUCLEOTIDE SEQUENCE [LARGE SCALE GENOMIC DNA]</scope>
    <source>
        <strain evidence="2 3">J4</strain>
    </source>
</reference>
<dbReference type="AlphaFoldDB" id="A0A6G1X9V1"/>
<protein>
    <submittedName>
        <fullName evidence="2">Enoyl-CoA hydratase</fullName>
    </submittedName>
</protein>
<gene>
    <name evidence="2" type="ORF">GH754_15425</name>
</gene>
<sequence length="158" mass="17821">MVFKKRKLGRKITDLQVGDQHEMKAKVEDKDLLLYLGLTSDSNPLYIQHDYAAQTPFKRPLVPSVMLYGMVSSMVSLHLPGPGSHIVKESMSYPKPVYHYAEIHLEMTITNIDETGHCVTIDIKGTDEENDTVILGKLEVCPPYKLESLTAKSLENFN</sequence>
<evidence type="ECO:0000313" key="2">
    <source>
        <dbReference type="EMBL" id="MRG87676.1"/>
    </source>
</evidence>
<organism evidence="2 3">
    <name type="scientific">Salinibacillus xinjiangensis</name>
    <dbReference type="NCBI Taxonomy" id="1229268"/>
    <lineage>
        <taxon>Bacteria</taxon>
        <taxon>Bacillati</taxon>
        <taxon>Bacillota</taxon>
        <taxon>Bacilli</taxon>
        <taxon>Bacillales</taxon>
        <taxon>Bacillaceae</taxon>
        <taxon>Salinibacillus</taxon>
    </lineage>
</organism>
<dbReference type="InterPro" id="IPR002539">
    <property type="entry name" value="MaoC-like_dom"/>
</dbReference>
<evidence type="ECO:0000313" key="3">
    <source>
        <dbReference type="Proteomes" id="UP000480185"/>
    </source>
</evidence>
<keyword evidence="3" id="KW-1185">Reference proteome</keyword>
<name>A0A6G1X9V1_9BACI</name>
<comment type="caution">
    <text evidence="2">The sequence shown here is derived from an EMBL/GenBank/DDBJ whole genome shotgun (WGS) entry which is preliminary data.</text>
</comment>
<dbReference type="PANTHER" id="PTHR43664:SF1">
    <property type="entry name" value="BETA-METHYLMALYL-COA DEHYDRATASE"/>
    <property type="match status" value="1"/>
</dbReference>
<dbReference type="OrthoDB" id="2691304at2"/>
<dbReference type="RefSeq" id="WP_153729568.1">
    <property type="nucleotide sequence ID" value="NZ_WJNH01000011.1"/>
</dbReference>
<dbReference type="InterPro" id="IPR029069">
    <property type="entry name" value="HotDog_dom_sf"/>
</dbReference>
<dbReference type="Proteomes" id="UP000480185">
    <property type="component" value="Unassembled WGS sequence"/>
</dbReference>
<dbReference type="Pfam" id="PF01575">
    <property type="entry name" value="MaoC_dehydratas"/>
    <property type="match status" value="1"/>
</dbReference>
<dbReference type="EMBL" id="WJNH01000011">
    <property type="protein sequence ID" value="MRG87676.1"/>
    <property type="molecule type" value="Genomic_DNA"/>
</dbReference>
<dbReference type="InterPro" id="IPR052342">
    <property type="entry name" value="MCH/BMMD"/>
</dbReference>
<dbReference type="SUPFAM" id="SSF54637">
    <property type="entry name" value="Thioesterase/thiol ester dehydrase-isomerase"/>
    <property type="match status" value="1"/>
</dbReference>
<evidence type="ECO:0000259" key="1">
    <source>
        <dbReference type="Pfam" id="PF01575"/>
    </source>
</evidence>
<feature type="domain" description="MaoC-like" evidence="1">
    <location>
        <begin position="21"/>
        <end position="115"/>
    </location>
</feature>